<gene>
    <name evidence="1" type="ORF">LRS13_11385</name>
</gene>
<protein>
    <submittedName>
        <fullName evidence="1">Uncharacterized protein</fullName>
    </submittedName>
</protein>
<dbReference type="EMBL" id="CP088295">
    <property type="protein sequence ID" value="UUY06084.1"/>
    <property type="molecule type" value="Genomic_DNA"/>
</dbReference>
<dbReference type="Proteomes" id="UP001058860">
    <property type="component" value="Chromosome"/>
</dbReference>
<name>A0ABY5PN10_9ACTN</name>
<evidence type="ECO:0000313" key="2">
    <source>
        <dbReference type="Proteomes" id="UP001058860"/>
    </source>
</evidence>
<keyword evidence="2" id="KW-1185">Reference proteome</keyword>
<proteinExistence type="predicted"/>
<evidence type="ECO:0000313" key="1">
    <source>
        <dbReference type="EMBL" id="UUY06084.1"/>
    </source>
</evidence>
<accession>A0ABY5PN10</accession>
<organism evidence="1 2">
    <name type="scientific">Svornostia abyssi</name>
    <dbReference type="NCBI Taxonomy" id="2898438"/>
    <lineage>
        <taxon>Bacteria</taxon>
        <taxon>Bacillati</taxon>
        <taxon>Actinomycetota</taxon>
        <taxon>Thermoleophilia</taxon>
        <taxon>Solirubrobacterales</taxon>
        <taxon>Baekduiaceae</taxon>
        <taxon>Svornostia</taxon>
    </lineage>
</organism>
<reference evidence="2" key="1">
    <citation type="submission" date="2021-11" db="EMBL/GenBank/DDBJ databases">
        <title>Cultivation dependent microbiological survey of springs from the worlds oldest radium mine currently devoted to the extraction of radon-saturated water.</title>
        <authorList>
            <person name="Kapinusova G."/>
            <person name="Smrhova T."/>
            <person name="Strejcek M."/>
            <person name="Suman J."/>
            <person name="Jani K."/>
            <person name="Pajer P."/>
            <person name="Uhlik O."/>
        </authorList>
    </citation>
    <scope>NUCLEOTIDE SEQUENCE [LARGE SCALE GENOMIC DNA]</scope>
    <source>
        <strain evidence="2">J379</strain>
    </source>
</reference>
<dbReference type="RefSeq" id="WP_353866513.1">
    <property type="nucleotide sequence ID" value="NZ_CP088295.1"/>
</dbReference>
<sequence length="138" mass="14798">MDREPLEGIGAADAHLGRPVPLPRVPLPLARWVDVLALGSYAVEVAWNLDDTRNGDPGRLALFAGTAPPPDRPLGEPVVMGRYAHRSAALEDADPSLRPVHELSWSDDGLYLRLTGQGPWALEDLIAIADSVRPGEPG</sequence>